<dbReference type="EMBL" id="LUUK01000029">
    <property type="protein sequence ID" value="OAI26372.1"/>
    <property type="molecule type" value="Genomic_DNA"/>
</dbReference>
<dbReference type="STRING" id="702114.A1355_18925"/>
<dbReference type="NCBIfam" id="NF033819">
    <property type="entry name" value="IS66_TnpB"/>
    <property type="match status" value="1"/>
</dbReference>
<dbReference type="InterPro" id="IPR008878">
    <property type="entry name" value="Transposase_IS66_Orf2"/>
</dbReference>
<comment type="caution">
    <text evidence="1">The sequence shown here is derived from an EMBL/GenBank/DDBJ whole genome shotgun (WGS) entry which is preliminary data.</text>
</comment>
<protein>
    <submittedName>
        <fullName evidence="1">Transposase</fullName>
    </submittedName>
</protein>
<proteinExistence type="predicted"/>
<gene>
    <name evidence="1" type="ORF">A1355_18925</name>
</gene>
<sequence>MRPRDERLSVYVCTQAMDFRKGMASLAVLVGAQLGLNPFTKSLYVFRNRSATAVKLLYWERNGFCLWQKRLEQERFCWPKGNASGTLALTPQQLNWLLEGYDINRMMLRKTLDFKSVI</sequence>
<dbReference type="PANTHER" id="PTHR36455:SF1">
    <property type="entry name" value="BLR8292 PROTEIN"/>
    <property type="match status" value="1"/>
</dbReference>
<name>A0A177P8E4_9GAMM</name>
<dbReference type="Proteomes" id="UP000077628">
    <property type="component" value="Unassembled WGS sequence"/>
</dbReference>
<keyword evidence="2" id="KW-1185">Reference proteome</keyword>
<dbReference type="OrthoDB" id="4956084at2"/>
<dbReference type="AlphaFoldDB" id="A0A177P8E4"/>
<evidence type="ECO:0000313" key="2">
    <source>
        <dbReference type="Proteomes" id="UP000077628"/>
    </source>
</evidence>
<evidence type="ECO:0000313" key="1">
    <source>
        <dbReference type="EMBL" id="OAI26372.1"/>
    </source>
</evidence>
<dbReference type="PANTHER" id="PTHR36455">
    <property type="match status" value="1"/>
</dbReference>
<reference evidence="2" key="1">
    <citation type="submission" date="2016-03" db="EMBL/GenBank/DDBJ databases">
        <authorList>
            <person name="Heylen K."/>
            <person name="De Vos P."/>
            <person name="Vekeman B."/>
        </authorList>
    </citation>
    <scope>NUCLEOTIDE SEQUENCE [LARGE SCALE GENOMIC DNA]</scope>
    <source>
        <strain evidence="2">R-45383</strain>
    </source>
</reference>
<dbReference type="Pfam" id="PF05717">
    <property type="entry name" value="TnpB_IS66"/>
    <property type="match status" value="1"/>
</dbReference>
<accession>A0A177P8E4</accession>
<organism evidence="1 2">
    <name type="scientific">Methylomonas koyamae</name>
    <dbReference type="NCBI Taxonomy" id="702114"/>
    <lineage>
        <taxon>Bacteria</taxon>
        <taxon>Pseudomonadati</taxon>
        <taxon>Pseudomonadota</taxon>
        <taxon>Gammaproteobacteria</taxon>
        <taxon>Methylococcales</taxon>
        <taxon>Methylococcaceae</taxon>
        <taxon>Methylomonas</taxon>
    </lineage>
</organism>